<dbReference type="InterPro" id="IPR011333">
    <property type="entry name" value="SKP1/BTB/POZ_sf"/>
</dbReference>
<dbReference type="Proteomes" id="UP001179952">
    <property type="component" value="Unassembled WGS sequence"/>
</dbReference>
<evidence type="ECO:0000256" key="3">
    <source>
        <dbReference type="PROSITE-ProRule" id="PRU00982"/>
    </source>
</evidence>
<proteinExistence type="inferred from homology"/>
<dbReference type="SUPFAM" id="SSF54695">
    <property type="entry name" value="POZ domain"/>
    <property type="match status" value="1"/>
</dbReference>
<dbReference type="InterPro" id="IPR043454">
    <property type="entry name" value="NPH3/RPT2-like"/>
</dbReference>
<evidence type="ECO:0000256" key="2">
    <source>
        <dbReference type="ARBA" id="ARBA00022786"/>
    </source>
</evidence>
<dbReference type="AlphaFoldDB" id="A0AAV9A828"/>
<dbReference type="SMART" id="SM00225">
    <property type="entry name" value="BTB"/>
    <property type="match status" value="1"/>
</dbReference>
<keyword evidence="8" id="KW-1185">Reference proteome</keyword>
<evidence type="ECO:0000259" key="6">
    <source>
        <dbReference type="PROSITE" id="PS51649"/>
    </source>
</evidence>
<organism evidence="7 8">
    <name type="scientific">Acorus gramineus</name>
    <name type="common">Dwarf sweet flag</name>
    <dbReference type="NCBI Taxonomy" id="55184"/>
    <lineage>
        <taxon>Eukaryota</taxon>
        <taxon>Viridiplantae</taxon>
        <taxon>Streptophyta</taxon>
        <taxon>Embryophyta</taxon>
        <taxon>Tracheophyta</taxon>
        <taxon>Spermatophyta</taxon>
        <taxon>Magnoliopsida</taxon>
        <taxon>Liliopsida</taxon>
        <taxon>Acoraceae</taxon>
        <taxon>Acorus</taxon>
    </lineage>
</organism>
<name>A0AAV9A828_ACOGR</name>
<feature type="domain" description="BTB" evidence="5">
    <location>
        <begin position="8"/>
        <end position="76"/>
    </location>
</feature>
<evidence type="ECO:0000256" key="4">
    <source>
        <dbReference type="SAM" id="Coils"/>
    </source>
</evidence>
<reference evidence="7" key="2">
    <citation type="submission" date="2023-06" db="EMBL/GenBank/DDBJ databases">
        <authorList>
            <person name="Ma L."/>
            <person name="Liu K.-W."/>
            <person name="Li Z."/>
            <person name="Hsiao Y.-Y."/>
            <person name="Qi Y."/>
            <person name="Fu T."/>
            <person name="Tang G."/>
            <person name="Zhang D."/>
            <person name="Sun W.-H."/>
            <person name="Liu D.-K."/>
            <person name="Li Y."/>
            <person name="Chen G.-Z."/>
            <person name="Liu X.-D."/>
            <person name="Liao X.-Y."/>
            <person name="Jiang Y.-T."/>
            <person name="Yu X."/>
            <person name="Hao Y."/>
            <person name="Huang J."/>
            <person name="Zhao X.-W."/>
            <person name="Ke S."/>
            <person name="Chen Y.-Y."/>
            <person name="Wu W.-L."/>
            <person name="Hsu J.-L."/>
            <person name="Lin Y.-F."/>
            <person name="Huang M.-D."/>
            <person name="Li C.-Y."/>
            <person name="Huang L."/>
            <person name="Wang Z.-W."/>
            <person name="Zhao X."/>
            <person name="Zhong W.-Y."/>
            <person name="Peng D.-H."/>
            <person name="Ahmad S."/>
            <person name="Lan S."/>
            <person name="Zhang J.-S."/>
            <person name="Tsai W.-C."/>
            <person name="Van De Peer Y."/>
            <person name="Liu Z.-J."/>
        </authorList>
    </citation>
    <scope>NUCLEOTIDE SEQUENCE</scope>
    <source>
        <strain evidence="7">SCP</strain>
        <tissue evidence="7">Leaves</tissue>
    </source>
</reference>
<dbReference type="Pfam" id="PF00651">
    <property type="entry name" value="BTB"/>
    <property type="match status" value="1"/>
</dbReference>
<dbReference type="EMBL" id="JAUJYN010000011">
    <property type="protein sequence ID" value="KAK1260261.1"/>
    <property type="molecule type" value="Genomic_DNA"/>
</dbReference>
<dbReference type="Gene3D" id="3.30.710.10">
    <property type="entry name" value="Potassium Channel Kv1.1, Chain A"/>
    <property type="match status" value="1"/>
</dbReference>
<accession>A0AAV9A828</accession>
<protein>
    <submittedName>
        <fullName evidence="7">BTB/POZ domain-containing protein</fullName>
    </submittedName>
</protein>
<evidence type="ECO:0000256" key="1">
    <source>
        <dbReference type="ARBA" id="ARBA00004906"/>
    </source>
</evidence>
<sequence>MEALEANCDLEVEVNGEEIFFVNKRILSSSSGRLSKLFHNTSASTTASTLRVIFHELPGGPEAFELAMIFCYNNGVIDINPTNVCLLHCVAQFMEMDSLSEQTETFLQGISYWTLSEILFALKQCQDSTTIANSSGIFQKCVDSLVMRIASARESSPSNSSPDNNGVRFSCDTRSTESLKNTSHRIWWFEGLSVLNPDIIEKVVNAMISQKMSHMSISKFLLYYLKARSTTELPSEKRKTTEIVIGLLFLLDKSSVSCKSLFGVFRISSHLDISKFCWNQLESMIGCRIDEAMLDNLLVPAPQSVDILYDVDLVLRFLKYFFSSVDQIPPAQLKRLGRLIDLYLAEVAPDSCLKPLKFMALTTALQDSARDSHDSIYQAIDMYFEVHSGLSEEEKTKICSALNYEKLSSDACKHLAQNAKFPPKTVNQAIFSQQTKLKNLLKDTDIFSSLSRKVGVKGQEENEGDQIVLYAKKLDLSKENEELKANLQQMQWRVIELEKICKKMHTQMTKMKKKSCPSRSLPKLCS</sequence>
<keyword evidence="2" id="KW-0833">Ubl conjugation pathway</keyword>
<dbReference type="PANTHER" id="PTHR32370">
    <property type="entry name" value="OS12G0117600 PROTEIN"/>
    <property type="match status" value="1"/>
</dbReference>
<feature type="domain" description="NPH3" evidence="6">
    <location>
        <begin position="186"/>
        <end position="436"/>
    </location>
</feature>
<evidence type="ECO:0000313" key="8">
    <source>
        <dbReference type="Proteomes" id="UP001179952"/>
    </source>
</evidence>
<dbReference type="PROSITE" id="PS51649">
    <property type="entry name" value="NPH3"/>
    <property type="match status" value="1"/>
</dbReference>
<dbReference type="InterPro" id="IPR000210">
    <property type="entry name" value="BTB/POZ_dom"/>
</dbReference>
<dbReference type="PROSITE" id="PS50097">
    <property type="entry name" value="BTB"/>
    <property type="match status" value="1"/>
</dbReference>
<reference evidence="7" key="1">
    <citation type="journal article" date="2023" name="Nat. Commun.">
        <title>Diploid and tetraploid genomes of Acorus and the evolution of monocots.</title>
        <authorList>
            <person name="Ma L."/>
            <person name="Liu K.W."/>
            <person name="Li Z."/>
            <person name="Hsiao Y.Y."/>
            <person name="Qi Y."/>
            <person name="Fu T."/>
            <person name="Tang G.D."/>
            <person name="Zhang D."/>
            <person name="Sun W.H."/>
            <person name="Liu D.K."/>
            <person name="Li Y."/>
            <person name="Chen G.Z."/>
            <person name="Liu X.D."/>
            <person name="Liao X.Y."/>
            <person name="Jiang Y.T."/>
            <person name="Yu X."/>
            <person name="Hao Y."/>
            <person name="Huang J."/>
            <person name="Zhao X.W."/>
            <person name="Ke S."/>
            <person name="Chen Y.Y."/>
            <person name="Wu W.L."/>
            <person name="Hsu J.L."/>
            <person name="Lin Y.F."/>
            <person name="Huang M.D."/>
            <person name="Li C.Y."/>
            <person name="Huang L."/>
            <person name="Wang Z.W."/>
            <person name="Zhao X."/>
            <person name="Zhong W.Y."/>
            <person name="Peng D.H."/>
            <person name="Ahmad S."/>
            <person name="Lan S."/>
            <person name="Zhang J.S."/>
            <person name="Tsai W.C."/>
            <person name="Van de Peer Y."/>
            <person name="Liu Z.J."/>
        </authorList>
    </citation>
    <scope>NUCLEOTIDE SEQUENCE</scope>
    <source>
        <strain evidence="7">SCP</strain>
    </source>
</reference>
<evidence type="ECO:0000259" key="5">
    <source>
        <dbReference type="PROSITE" id="PS50097"/>
    </source>
</evidence>
<feature type="coiled-coil region" evidence="4">
    <location>
        <begin position="473"/>
        <end position="500"/>
    </location>
</feature>
<evidence type="ECO:0000313" key="7">
    <source>
        <dbReference type="EMBL" id="KAK1260261.1"/>
    </source>
</evidence>
<gene>
    <name evidence="7" type="ORF">QJS04_geneDACA019055</name>
</gene>
<comment type="caution">
    <text evidence="7">The sequence shown here is derived from an EMBL/GenBank/DDBJ whole genome shotgun (WGS) entry which is preliminary data.</text>
</comment>
<keyword evidence="4" id="KW-0175">Coiled coil</keyword>
<comment type="pathway">
    <text evidence="1">Protein modification; protein ubiquitination.</text>
</comment>
<dbReference type="Pfam" id="PF03000">
    <property type="entry name" value="NPH3"/>
    <property type="match status" value="1"/>
</dbReference>
<dbReference type="InterPro" id="IPR027356">
    <property type="entry name" value="NPH3_dom"/>
</dbReference>
<comment type="similarity">
    <text evidence="3">Belongs to the NPH3 family.</text>
</comment>